<protein>
    <submittedName>
        <fullName evidence="8">Dihydroorotase</fullName>
    </submittedName>
</protein>
<dbReference type="GO" id="GO:0004151">
    <property type="term" value="F:dihydroorotase activity"/>
    <property type="evidence" value="ECO:0007669"/>
    <property type="project" value="InterPro"/>
</dbReference>
<dbReference type="SUPFAM" id="SSF51338">
    <property type="entry name" value="Composite domain of metallo-dependent hydrolases"/>
    <property type="match status" value="1"/>
</dbReference>
<dbReference type="GO" id="GO:0004038">
    <property type="term" value="F:allantoinase activity"/>
    <property type="evidence" value="ECO:0007669"/>
    <property type="project" value="TreeGrafter"/>
</dbReference>
<keyword evidence="5" id="KW-0378">Hydrolase</keyword>
<dbReference type="InterPro" id="IPR002195">
    <property type="entry name" value="Dihydroorotase_CS"/>
</dbReference>
<evidence type="ECO:0000256" key="5">
    <source>
        <dbReference type="ARBA" id="ARBA00022801"/>
    </source>
</evidence>
<comment type="function">
    <text evidence="2">Catalyzes the reversible cyclization of carbamoyl aspartate to dihydroorotate.</text>
</comment>
<dbReference type="InterPro" id="IPR004722">
    <property type="entry name" value="DHOase"/>
</dbReference>
<dbReference type="PANTHER" id="PTHR43668:SF2">
    <property type="entry name" value="ALLANTOINASE"/>
    <property type="match status" value="1"/>
</dbReference>
<dbReference type="Gene3D" id="3.20.20.140">
    <property type="entry name" value="Metal-dependent hydrolases"/>
    <property type="match status" value="1"/>
</dbReference>
<keyword evidence="6" id="KW-0665">Pyrimidine biosynthesis</keyword>
<dbReference type="Proteomes" id="UP000203229">
    <property type="component" value="Chromosome"/>
</dbReference>
<evidence type="ECO:0000259" key="7">
    <source>
        <dbReference type="Pfam" id="PF12890"/>
    </source>
</evidence>
<evidence type="ECO:0000313" key="8">
    <source>
        <dbReference type="EMBL" id="ASP28485.1"/>
    </source>
</evidence>
<dbReference type="InterPro" id="IPR032466">
    <property type="entry name" value="Metal_Hydrolase"/>
</dbReference>
<evidence type="ECO:0000256" key="1">
    <source>
        <dbReference type="ARBA" id="ARBA00001947"/>
    </source>
</evidence>
<dbReference type="GO" id="GO:0046872">
    <property type="term" value="F:metal ion binding"/>
    <property type="evidence" value="ECO:0007669"/>
    <property type="project" value="UniProtKB-KW"/>
</dbReference>
<dbReference type="EMBL" id="CP022535">
    <property type="protein sequence ID" value="ASP28485.1"/>
    <property type="molecule type" value="Genomic_DNA"/>
</dbReference>
<dbReference type="SUPFAM" id="SSF51556">
    <property type="entry name" value="Metallo-dependent hydrolases"/>
    <property type="match status" value="1"/>
</dbReference>
<dbReference type="OrthoDB" id="9765462at2"/>
<dbReference type="NCBIfam" id="TIGR00857">
    <property type="entry name" value="pyrC_multi"/>
    <property type="match status" value="1"/>
</dbReference>
<keyword evidence="9" id="KW-1185">Reference proteome</keyword>
<dbReference type="AlphaFoldDB" id="A0A222EPK5"/>
<evidence type="ECO:0000256" key="2">
    <source>
        <dbReference type="ARBA" id="ARBA00002368"/>
    </source>
</evidence>
<keyword evidence="4" id="KW-0479">Metal-binding</keyword>
<dbReference type="GO" id="GO:0006221">
    <property type="term" value="P:pyrimidine nucleotide biosynthetic process"/>
    <property type="evidence" value="ECO:0007669"/>
    <property type="project" value="UniProtKB-KW"/>
</dbReference>
<comment type="cofactor">
    <cofactor evidence="1">
        <name>Zn(2+)</name>
        <dbReference type="ChEBI" id="CHEBI:29105"/>
    </cofactor>
</comment>
<dbReference type="GO" id="GO:0005737">
    <property type="term" value="C:cytoplasm"/>
    <property type="evidence" value="ECO:0007669"/>
    <property type="project" value="TreeGrafter"/>
</dbReference>
<organism evidence="8 9">
    <name type="scientific">Spiroplasma corruscae</name>
    <dbReference type="NCBI Taxonomy" id="216934"/>
    <lineage>
        <taxon>Bacteria</taxon>
        <taxon>Bacillati</taxon>
        <taxon>Mycoplasmatota</taxon>
        <taxon>Mollicutes</taxon>
        <taxon>Entomoplasmatales</taxon>
        <taxon>Spiroplasmataceae</taxon>
        <taxon>Spiroplasma</taxon>
    </lineage>
</organism>
<reference evidence="8 9" key="1">
    <citation type="submission" date="2017-07" db="EMBL/GenBank/DDBJ databases">
        <title>Complete genome sequence of Spiroplasma corruscae EC-1 (DSM 19793).</title>
        <authorList>
            <person name="Tsai Y.-M."/>
            <person name="Lo W.-S."/>
            <person name="Kuo C.-H."/>
        </authorList>
    </citation>
    <scope>NUCLEOTIDE SEQUENCE [LARGE SCALE GENOMIC DNA]</scope>
    <source>
        <strain evidence="8 9">EC-1</strain>
    </source>
</reference>
<sequence length="422" mass="48644">MLLIKNAQFYKNDKLVTNDILIVDKYIKKISKFIKEDENYEVIDASNYFITPGLIDVHVHTREPGYEYKEDLTTVSKAALKGGVTTICSMANLSPVPDSVESYESIVKLVKEKSEINVLQMCAATKNLNTNELVDFEMLKKSGAKYFSNDGHGIQNTETMRSILREIKKHDLLISVHLETEKIKLDGMIHKSKFSKKYLIKDFSYKSEYLQLKRDIKLLKNNNCRYHVGHLTTGKSLKLIKKYKKKLNITCEVTPNHLLMSINDFKENSGLYKINPPIRTKKDQSILVKGLQDGTIDCIATDHAPHKKSEKFIDFKESSFGMIGIEFSFSILYTKLVMNNIISLNRLVELMYTNPNEIFRMKAPNLKEKHKANIVIWDLNNSYVIKEKTIESKSKNTPFLGEEVYGKNIYTIVEGKIKWRDD</sequence>
<dbReference type="Pfam" id="PF12890">
    <property type="entry name" value="DHOase"/>
    <property type="match status" value="1"/>
</dbReference>
<dbReference type="GO" id="GO:0006145">
    <property type="term" value="P:purine nucleobase catabolic process"/>
    <property type="evidence" value="ECO:0007669"/>
    <property type="project" value="TreeGrafter"/>
</dbReference>
<dbReference type="InterPro" id="IPR050138">
    <property type="entry name" value="DHOase/Allantoinase_Hydrolase"/>
</dbReference>
<dbReference type="KEGG" id="scou:SCORR_v1c07130"/>
<accession>A0A222EPK5</accession>
<evidence type="ECO:0000313" key="9">
    <source>
        <dbReference type="Proteomes" id="UP000203229"/>
    </source>
</evidence>
<evidence type="ECO:0000256" key="4">
    <source>
        <dbReference type="ARBA" id="ARBA00022723"/>
    </source>
</evidence>
<comment type="similarity">
    <text evidence="3">Belongs to the metallo-dependent hydrolases superfamily. DHOase family. Class I DHOase subfamily.</text>
</comment>
<dbReference type="CDD" id="cd01317">
    <property type="entry name" value="DHOase_IIa"/>
    <property type="match status" value="1"/>
</dbReference>
<name>A0A222EPK5_9MOLU</name>
<dbReference type="PANTHER" id="PTHR43668">
    <property type="entry name" value="ALLANTOINASE"/>
    <property type="match status" value="1"/>
</dbReference>
<dbReference type="RefSeq" id="WP_094049269.1">
    <property type="nucleotide sequence ID" value="NZ_CP022535.1"/>
</dbReference>
<dbReference type="InterPro" id="IPR024403">
    <property type="entry name" value="DHOase_cat"/>
</dbReference>
<dbReference type="PROSITE" id="PS00483">
    <property type="entry name" value="DIHYDROOROTASE_2"/>
    <property type="match status" value="1"/>
</dbReference>
<evidence type="ECO:0000256" key="6">
    <source>
        <dbReference type="ARBA" id="ARBA00022975"/>
    </source>
</evidence>
<proteinExistence type="inferred from homology"/>
<feature type="domain" description="Dihydroorotase catalytic" evidence="7">
    <location>
        <begin position="50"/>
        <end position="233"/>
    </location>
</feature>
<dbReference type="Gene3D" id="2.30.40.10">
    <property type="entry name" value="Urease, subunit C, domain 1"/>
    <property type="match status" value="2"/>
</dbReference>
<evidence type="ECO:0000256" key="3">
    <source>
        <dbReference type="ARBA" id="ARBA00010286"/>
    </source>
</evidence>
<gene>
    <name evidence="8" type="primary">pyrC</name>
    <name evidence="8" type="ORF">SCORR_v1c07130</name>
</gene>
<dbReference type="InterPro" id="IPR011059">
    <property type="entry name" value="Metal-dep_hydrolase_composite"/>
</dbReference>